<evidence type="ECO:0000313" key="2">
    <source>
        <dbReference type="EMBL" id="EJF82436.1"/>
    </source>
</evidence>
<comment type="caution">
    <text evidence="2">The sequence shown here is derived from an EMBL/GenBank/DDBJ whole genome shotgun (WGS) entry which is preliminary data.</text>
</comment>
<dbReference type="Proteomes" id="UP000008942">
    <property type="component" value="Unassembled WGS sequence"/>
</dbReference>
<feature type="region of interest" description="Disordered" evidence="1">
    <location>
        <begin position="1"/>
        <end position="53"/>
    </location>
</feature>
<evidence type="ECO:0000313" key="3">
    <source>
        <dbReference type="Proteomes" id="UP000008942"/>
    </source>
</evidence>
<proteinExistence type="predicted"/>
<feature type="compositionally biased region" description="Polar residues" evidence="1">
    <location>
        <begin position="30"/>
        <end position="39"/>
    </location>
</feature>
<organism evidence="2 3">
    <name type="scientific">Bartonella elizabethae Re6043vi</name>
    <dbReference type="NCBI Taxonomy" id="1094554"/>
    <lineage>
        <taxon>Bacteria</taxon>
        <taxon>Pseudomonadati</taxon>
        <taxon>Pseudomonadota</taxon>
        <taxon>Alphaproteobacteria</taxon>
        <taxon>Hyphomicrobiales</taxon>
        <taxon>Bartonellaceae</taxon>
        <taxon>Bartonella</taxon>
    </lineage>
</organism>
<feature type="compositionally biased region" description="Low complexity" evidence="1">
    <location>
        <begin position="1"/>
        <end position="11"/>
    </location>
</feature>
<keyword evidence="3" id="KW-1185">Reference proteome</keyword>
<dbReference type="EMBL" id="AILW01000024">
    <property type="protein sequence ID" value="EJF82436.1"/>
    <property type="molecule type" value="Genomic_DNA"/>
</dbReference>
<reference evidence="2 3" key="1">
    <citation type="submission" date="2012-03" db="EMBL/GenBank/DDBJ databases">
        <title>The Genome Sequence of Bartonella elizabethae Re6043vi.</title>
        <authorList>
            <consortium name="The Broad Institute Genome Sequencing Platform"/>
            <consortium name="The Broad Institute Genome Sequencing Center for Infectious Disease"/>
            <person name="Feldgarden M."/>
            <person name="Kirby J."/>
            <person name="Kosoy M."/>
            <person name="Birtles R."/>
            <person name="Probert W.S."/>
            <person name="Chiaraviglio L."/>
            <person name="Young S.K."/>
            <person name="Zeng Q."/>
            <person name="Gargeya S."/>
            <person name="Fitzgerald M."/>
            <person name="Haas B."/>
            <person name="Abouelleil A."/>
            <person name="Alvarado L."/>
            <person name="Arachchi H.M."/>
            <person name="Berlin A."/>
            <person name="Chapman S.B."/>
            <person name="Gearin G."/>
            <person name="Goldberg J."/>
            <person name="Griggs A."/>
            <person name="Gujja S."/>
            <person name="Hansen M."/>
            <person name="Heiman D."/>
            <person name="Howarth C."/>
            <person name="Larimer J."/>
            <person name="Lui A."/>
            <person name="MacDonald P.J.P."/>
            <person name="McCowen C."/>
            <person name="Montmayeur A."/>
            <person name="Murphy C."/>
            <person name="Neiman D."/>
            <person name="Pearson M."/>
            <person name="Priest M."/>
            <person name="Roberts A."/>
            <person name="Saif S."/>
            <person name="Shea T."/>
            <person name="Sisk P."/>
            <person name="Stolte C."/>
            <person name="Sykes S."/>
            <person name="Wortman J."/>
            <person name="Nusbaum C."/>
            <person name="Birren B."/>
        </authorList>
    </citation>
    <scope>NUCLEOTIDE SEQUENCE [LARGE SCALE GENOMIC DNA]</scope>
    <source>
        <strain evidence="2 3">Re6043vi</strain>
    </source>
</reference>
<name>A0ABN0GIN1_BAREL</name>
<accession>A0ABN0GIN1</accession>
<gene>
    <name evidence="2" type="ORF">MCU_01464</name>
</gene>
<sequence>MYFQKTPNNPASSPPTPQDKTSTLHHCANKSFQTTSQPLNPARYPKSPLQKHGTDTTILTYPYALSLSSILSSHPPLPLPLLPNSSLLQSCPPSIPISLPRTRGSPPVTSPFSPPLTPIHKRFHPNSLSPFHAMPQAQTTPQSLHNRSILYSFLRFSVFTLLKIYRNICTK</sequence>
<evidence type="ECO:0000256" key="1">
    <source>
        <dbReference type="SAM" id="MobiDB-lite"/>
    </source>
</evidence>
<protein>
    <submittedName>
        <fullName evidence="2">Uncharacterized protein</fullName>
    </submittedName>
</protein>